<accession>A0A9P7KHT8</accession>
<feature type="region of interest" description="Disordered" evidence="1">
    <location>
        <begin position="27"/>
        <end position="73"/>
    </location>
</feature>
<evidence type="ECO:0000259" key="2">
    <source>
        <dbReference type="Pfam" id="PF20776"/>
    </source>
</evidence>
<protein>
    <recommendedName>
        <fullName evidence="2">SLS1 N-terminal domain-containing protein</fullName>
    </recommendedName>
</protein>
<feature type="compositionally biased region" description="Basic and acidic residues" evidence="1">
    <location>
        <begin position="40"/>
        <end position="49"/>
    </location>
</feature>
<proteinExistence type="predicted"/>
<dbReference type="InterPro" id="IPR048400">
    <property type="entry name" value="SLS1_N"/>
</dbReference>
<reference evidence="3" key="2">
    <citation type="submission" date="2021-10" db="EMBL/GenBank/DDBJ databases">
        <title>Phylogenomics reveals ancestral predisposition of the termite-cultivated fungus Termitomyces towards a domesticated lifestyle.</title>
        <authorList>
            <person name="Auxier B."/>
            <person name="Grum-Grzhimaylo A."/>
            <person name="Cardenas M.E."/>
            <person name="Lodge J.D."/>
            <person name="Laessoe T."/>
            <person name="Pedersen O."/>
            <person name="Smith M.E."/>
            <person name="Kuyper T.W."/>
            <person name="Franco-Molano E.A."/>
            <person name="Baroni T.J."/>
            <person name="Aanen D.K."/>
        </authorList>
    </citation>
    <scope>NUCLEOTIDE SEQUENCE</scope>
    <source>
        <strain evidence="3">AP01</strain>
        <tissue evidence="3">Mycelium</tissue>
    </source>
</reference>
<name>A0A9P7KHT8_9AGAR</name>
<gene>
    <name evidence="3" type="ORF">DXG03_007111</name>
</gene>
<evidence type="ECO:0000313" key="3">
    <source>
        <dbReference type="EMBL" id="KAG5648076.1"/>
    </source>
</evidence>
<dbReference type="AlphaFoldDB" id="A0A9P7KHT8"/>
<dbReference type="Pfam" id="PF20776">
    <property type="entry name" value="SLS1_N"/>
    <property type="match status" value="1"/>
</dbReference>
<keyword evidence="4" id="KW-1185">Reference proteome</keyword>
<comment type="caution">
    <text evidence="3">The sequence shown here is derived from an EMBL/GenBank/DDBJ whole genome shotgun (WGS) entry which is preliminary data.</text>
</comment>
<evidence type="ECO:0000256" key="1">
    <source>
        <dbReference type="SAM" id="MobiDB-lite"/>
    </source>
</evidence>
<reference evidence="3" key="1">
    <citation type="submission" date="2020-07" db="EMBL/GenBank/DDBJ databases">
        <authorList>
            <person name="Nieuwenhuis M."/>
            <person name="Van De Peppel L.J.J."/>
        </authorList>
    </citation>
    <scope>NUCLEOTIDE SEQUENCE</scope>
    <source>
        <strain evidence="3">AP01</strain>
        <tissue evidence="3">Mycelium</tissue>
    </source>
</reference>
<dbReference type="OrthoDB" id="3362817at2759"/>
<feature type="domain" description="SLS1 N-terminal" evidence="2">
    <location>
        <begin position="89"/>
        <end position="168"/>
    </location>
</feature>
<organism evidence="3 4">
    <name type="scientific">Asterophora parasitica</name>
    <dbReference type="NCBI Taxonomy" id="117018"/>
    <lineage>
        <taxon>Eukaryota</taxon>
        <taxon>Fungi</taxon>
        <taxon>Dikarya</taxon>
        <taxon>Basidiomycota</taxon>
        <taxon>Agaricomycotina</taxon>
        <taxon>Agaricomycetes</taxon>
        <taxon>Agaricomycetidae</taxon>
        <taxon>Agaricales</taxon>
        <taxon>Tricholomatineae</taxon>
        <taxon>Lyophyllaceae</taxon>
        <taxon>Asterophora</taxon>
    </lineage>
</organism>
<dbReference type="Proteomes" id="UP000775547">
    <property type="component" value="Unassembled WGS sequence"/>
</dbReference>
<evidence type="ECO:0000313" key="4">
    <source>
        <dbReference type="Proteomes" id="UP000775547"/>
    </source>
</evidence>
<sequence length="697" mass="78000">MSIFLRRSACSSCLRHHFSRTFAATPFVMRPPPASAKSLSDLDRGDTKTAKGPRKKKTPGSSTERPAKPSRNLLRETKLQDYLDQIASTSQDVTLQDIERYRPASHASVHSPKYEVEYNALVETLVRSFSVSQLRKFLGMYYLDAPYKRSKWELAVTIIERQWNWPSLKVIKKEKREWTEVIHQSFPLDAKQAFLILGKDGADLLALSSEFHAHVSFSSNPLCLNVEGLRGSLGNLSRHIESFKAGINEQLFQLPPGKTISQQDLRYISRMTGVFAEDAGPGQILLSYRRDDANAAHFAKRLYMRSTVEGTHDLTTTLLWSAPTSDTQDPSATTSTYSLYPFFASRSELRASSLGSLFRIRCVRDWLKFEEPQKDAGFTGENALSLAGKPMSLRQSLLNQAAHLSGNGDNSIRVIASFGHVLICSDSSQGLVISSPLKGTSPLSTILEWLQTHANKRIFVPSLPPQLINAPPVQQRLLHRLIYHSFSTDGNKTPHAARVLNFELVLDSLDSSTFKNVQDIHPDSPHIPNFAEQGIALETTCWTGSCSDLHVMMPDRPMDVRLTVSTKAVLAEERWPKDLQSYLSDLKVFWTTSGSERPQSPLILTHEGSTYRLESSSTVRQSTDSLRHLPITSGFFLQAITESILNADNKERSRVCEVTCDDITSDNSWSSFLECCDTFTAQVQAKPQTDSEHTFVP</sequence>
<dbReference type="EMBL" id="JABCKV010000005">
    <property type="protein sequence ID" value="KAG5648076.1"/>
    <property type="molecule type" value="Genomic_DNA"/>
</dbReference>